<keyword evidence="1 2" id="KW-0732">Signal</keyword>
<gene>
    <name evidence="4" type="ORF">DBY38_06430</name>
    <name evidence="5" type="ORF">SAMN04487885_1256</name>
</gene>
<feature type="domain" description="Solute-binding protein family 3/N-terminal" evidence="3">
    <location>
        <begin position="46"/>
        <end position="268"/>
    </location>
</feature>
<dbReference type="AlphaFoldDB" id="A0A1I2P006"/>
<evidence type="ECO:0000256" key="1">
    <source>
        <dbReference type="ARBA" id="ARBA00022729"/>
    </source>
</evidence>
<dbReference type="Gene3D" id="3.40.190.10">
    <property type="entry name" value="Periplasmic binding protein-like II"/>
    <property type="match status" value="2"/>
</dbReference>
<dbReference type="EMBL" id="QAMZ01000029">
    <property type="protein sequence ID" value="PWL54029.1"/>
    <property type="molecule type" value="Genomic_DNA"/>
</dbReference>
<dbReference type="PANTHER" id="PTHR35936:SF17">
    <property type="entry name" value="ARGININE-BINDING EXTRACELLULAR PROTEIN ARTP"/>
    <property type="match status" value="1"/>
</dbReference>
<evidence type="ECO:0000313" key="6">
    <source>
        <dbReference type="Proteomes" id="UP000182135"/>
    </source>
</evidence>
<reference evidence="5 6" key="1">
    <citation type="submission" date="2016-10" db="EMBL/GenBank/DDBJ databases">
        <authorList>
            <person name="de Groot N.N."/>
        </authorList>
    </citation>
    <scope>NUCLEOTIDE SEQUENCE [LARGE SCALE GENOMIC DNA]</scope>
    <source>
        <strain evidence="5 6">NLAE-zl-G419</strain>
    </source>
</reference>
<evidence type="ECO:0000256" key="2">
    <source>
        <dbReference type="SAM" id="SignalP"/>
    </source>
</evidence>
<evidence type="ECO:0000313" key="4">
    <source>
        <dbReference type="EMBL" id="PWL54029.1"/>
    </source>
</evidence>
<dbReference type="GeneID" id="90543482"/>
<dbReference type="InterPro" id="IPR001638">
    <property type="entry name" value="Solute-binding_3/MltF_N"/>
</dbReference>
<dbReference type="PROSITE" id="PS51257">
    <property type="entry name" value="PROKAR_LIPOPROTEIN"/>
    <property type="match status" value="1"/>
</dbReference>
<organism evidence="5 6">
    <name type="scientific">Clostridium cadaveris</name>
    <dbReference type="NCBI Taxonomy" id="1529"/>
    <lineage>
        <taxon>Bacteria</taxon>
        <taxon>Bacillati</taxon>
        <taxon>Bacillota</taxon>
        <taxon>Clostridia</taxon>
        <taxon>Eubacteriales</taxon>
        <taxon>Clostridiaceae</taxon>
        <taxon>Clostridium</taxon>
    </lineage>
</organism>
<dbReference type="OrthoDB" id="9774451at2"/>
<accession>A0A1I2P006</accession>
<reference evidence="4 7" key="2">
    <citation type="submission" date="2018-03" db="EMBL/GenBank/DDBJ databases">
        <title>The uncultured portion of the human microbiome is neutrally assembled.</title>
        <authorList>
            <person name="Jeraldo P."/>
            <person name="Boardman L."/>
            <person name="White B.A."/>
            <person name="Nelson H."/>
            <person name="Goldenfeld N."/>
            <person name="Chia N."/>
        </authorList>
    </citation>
    <scope>NUCLEOTIDE SEQUENCE [LARGE SCALE GENOMIC DNA]</scope>
    <source>
        <strain evidence="4">CIM:MAG 903</strain>
    </source>
</reference>
<feature type="chain" id="PRO_5038217040" evidence="2">
    <location>
        <begin position="24"/>
        <end position="274"/>
    </location>
</feature>
<dbReference type="STRING" id="1529.SAMN04487885_1256"/>
<dbReference type="eggNOG" id="COG0834">
    <property type="taxonomic scope" value="Bacteria"/>
</dbReference>
<dbReference type="Proteomes" id="UP000182135">
    <property type="component" value="Unassembled WGS sequence"/>
</dbReference>
<feature type="signal peptide" evidence="2">
    <location>
        <begin position="1"/>
        <end position="23"/>
    </location>
</feature>
<keyword evidence="6" id="KW-1185">Reference proteome</keyword>
<evidence type="ECO:0000259" key="3">
    <source>
        <dbReference type="SMART" id="SM00062"/>
    </source>
</evidence>
<dbReference type="Pfam" id="PF00497">
    <property type="entry name" value="SBP_bac_3"/>
    <property type="match status" value="1"/>
</dbReference>
<dbReference type="SMART" id="SM00062">
    <property type="entry name" value="PBPb"/>
    <property type="match status" value="1"/>
</dbReference>
<sequence>MKKNLLKNIAVLTLIGSLCLGLAACGKKADAANSESQIDKIKKAGKLVVGTSADYPPYEFHATINGEDKIVGFEMSIANEVAKDLGVKLEINDMDFDGVLNAIPAGKVDMGIASINPTDERRKNMDFSDIYFKAPQTVIIREADKDKYTTVESLYGKEIGAQKGTIQYQIAESQITGAKLKGLGKVTDLVLALQSGKVEGIVVESVVAEAYVKNNEGLAVVPFELQDLSDGGCAVAIKKGNSDLTEQVNKTIKRLVDDGSINKFIDEAKKIMNK</sequence>
<dbReference type="PANTHER" id="PTHR35936">
    <property type="entry name" value="MEMBRANE-BOUND LYTIC MUREIN TRANSGLYCOSYLASE F"/>
    <property type="match status" value="1"/>
</dbReference>
<dbReference type="Proteomes" id="UP000246114">
    <property type="component" value="Unassembled WGS sequence"/>
</dbReference>
<evidence type="ECO:0000313" key="5">
    <source>
        <dbReference type="EMBL" id="SFG08700.1"/>
    </source>
</evidence>
<name>A0A1I2P006_9CLOT</name>
<protein>
    <submittedName>
        <fullName evidence="4 5">Amino acid ABC transporter</fullName>
    </submittedName>
</protein>
<dbReference type="EMBL" id="FOOE01000025">
    <property type="protein sequence ID" value="SFG08700.1"/>
    <property type="molecule type" value="Genomic_DNA"/>
</dbReference>
<evidence type="ECO:0000313" key="7">
    <source>
        <dbReference type="Proteomes" id="UP000246114"/>
    </source>
</evidence>
<proteinExistence type="predicted"/>
<dbReference type="RefSeq" id="WP_027638757.1">
    <property type="nucleotide sequence ID" value="NZ_BAAACD010000030.1"/>
</dbReference>
<dbReference type="SUPFAM" id="SSF53850">
    <property type="entry name" value="Periplasmic binding protein-like II"/>
    <property type="match status" value="1"/>
</dbReference>